<keyword evidence="3" id="KW-1185">Reference proteome</keyword>
<dbReference type="AlphaFoldDB" id="A0A1G7RQE1"/>
<evidence type="ECO:0000313" key="3">
    <source>
        <dbReference type="Proteomes" id="UP000199708"/>
    </source>
</evidence>
<dbReference type="EMBL" id="FNCK01000003">
    <property type="protein sequence ID" value="SDG12429.1"/>
    <property type="molecule type" value="Genomic_DNA"/>
</dbReference>
<proteinExistence type="predicted"/>
<evidence type="ECO:0000313" key="2">
    <source>
        <dbReference type="EMBL" id="SDG12429.1"/>
    </source>
</evidence>
<dbReference type="PANTHER" id="PTHR31435">
    <property type="entry name" value="PROTEIN NATD1"/>
    <property type="match status" value="1"/>
</dbReference>
<dbReference type="Proteomes" id="UP000199708">
    <property type="component" value="Unassembled WGS sequence"/>
</dbReference>
<dbReference type="InterPro" id="IPR031165">
    <property type="entry name" value="GNAT_YJDJ"/>
</dbReference>
<dbReference type="InterPro" id="IPR016181">
    <property type="entry name" value="Acyl_CoA_acyltransferase"/>
</dbReference>
<name>A0A1G7RQE1_9LACT</name>
<dbReference type="STRING" id="120956.SAMN05421791_103117"/>
<dbReference type="Gene3D" id="3.40.630.30">
    <property type="match status" value="1"/>
</dbReference>
<dbReference type="PROSITE" id="PS51729">
    <property type="entry name" value="GNAT_YJDJ"/>
    <property type="match status" value="1"/>
</dbReference>
<reference evidence="2 3" key="1">
    <citation type="submission" date="2016-10" db="EMBL/GenBank/DDBJ databases">
        <authorList>
            <person name="de Groot N.N."/>
        </authorList>
    </citation>
    <scope>NUCLEOTIDE SEQUENCE [LARGE SCALE GENOMIC DNA]</scope>
    <source>
        <strain evidence="2 3">ATCC BAA-466</strain>
    </source>
</reference>
<protein>
    <recommendedName>
        <fullName evidence="1">N-acetyltransferase domain-containing protein</fullName>
    </recommendedName>
</protein>
<dbReference type="InterPro" id="IPR045057">
    <property type="entry name" value="Gcn5-rel_NAT"/>
</dbReference>
<dbReference type="CDD" id="cd04301">
    <property type="entry name" value="NAT_SF"/>
    <property type="match status" value="1"/>
</dbReference>
<dbReference type="RefSeq" id="WP_090289532.1">
    <property type="nucleotide sequence ID" value="NZ_FNCK01000003.1"/>
</dbReference>
<dbReference type="OrthoDB" id="9793389at2"/>
<dbReference type="Pfam" id="PF14542">
    <property type="entry name" value="Acetyltransf_CG"/>
    <property type="match status" value="1"/>
</dbReference>
<gene>
    <name evidence="2" type="ORF">SAMN05421791_103117</name>
</gene>
<sequence>MEFLREDHGVVIRDDKGEILAEITYRDTDDDKLVIANHTFTSDSLRGKGIAGQLLDELVADMEKEGKKIYPSCPFVMKKFDQESAKYSHIDARKNQM</sequence>
<dbReference type="SUPFAM" id="SSF55729">
    <property type="entry name" value="Acyl-CoA N-acyltransferases (Nat)"/>
    <property type="match status" value="1"/>
</dbReference>
<evidence type="ECO:0000259" key="1">
    <source>
        <dbReference type="PROSITE" id="PS51729"/>
    </source>
</evidence>
<accession>A0A1G7RQE1</accession>
<dbReference type="PANTHER" id="PTHR31435:SF10">
    <property type="entry name" value="BSR4717 PROTEIN"/>
    <property type="match status" value="1"/>
</dbReference>
<organism evidence="2 3">
    <name type="scientific">Facklamia miroungae</name>
    <dbReference type="NCBI Taxonomy" id="120956"/>
    <lineage>
        <taxon>Bacteria</taxon>
        <taxon>Bacillati</taxon>
        <taxon>Bacillota</taxon>
        <taxon>Bacilli</taxon>
        <taxon>Lactobacillales</taxon>
        <taxon>Aerococcaceae</taxon>
        <taxon>Facklamia</taxon>
    </lineage>
</organism>
<feature type="domain" description="N-acetyltransferase" evidence="1">
    <location>
        <begin position="2"/>
        <end position="92"/>
    </location>
</feature>